<evidence type="ECO:0000313" key="6">
    <source>
        <dbReference type="EMBL" id="SON51900.1"/>
    </source>
</evidence>
<dbReference type="OrthoDB" id="5730196at2"/>
<dbReference type="RefSeq" id="WP_102524269.1">
    <property type="nucleotide sequence ID" value="NZ_LT960612.1"/>
</dbReference>
<dbReference type="InterPro" id="IPR058647">
    <property type="entry name" value="BSH_CzcB-like"/>
</dbReference>
<keyword evidence="2" id="KW-0175">Coiled coil</keyword>
<comment type="similarity">
    <text evidence="1">Belongs to the membrane fusion protein (MFP) (TC 8.A.1) family.</text>
</comment>
<protein>
    <submittedName>
        <fullName evidence="6">Membrane-fusion protein</fullName>
    </submittedName>
</protein>
<evidence type="ECO:0000259" key="4">
    <source>
        <dbReference type="Pfam" id="PF25967"/>
    </source>
</evidence>
<dbReference type="InterPro" id="IPR058627">
    <property type="entry name" value="MdtA-like_C"/>
</dbReference>
<evidence type="ECO:0000256" key="3">
    <source>
        <dbReference type="SAM" id="SignalP"/>
    </source>
</evidence>
<dbReference type="EMBL" id="LT960612">
    <property type="protein sequence ID" value="SON51900.1"/>
    <property type="molecule type" value="Genomic_DNA"/>
</dbReference>
<feature type="chain" id="PRO_5015003081" evidence="3">
    <location>
        <begin position="29"/>
        <end position="380"/>
    </location>
</feature>
<dbReference type="Gene3D" id="2.40.30.170">
    <property type="match status" value="1"/>
</dbReference>
<dbReference type="AlphaFoldDB" id="A0A2N8ZJ22"/>
<dbReference type="KEGG" id="vta:B0289"/>
<reference evidence="6 7" key="1">
    <citation type="submission" date="2017-10" db="EMBL/GenBank/DDBJ databases">
        <authorList>
            <person name="Banno H."/>
            <person name="Chua N.-H."/>
        </authorList>
    </citation>
    <scope>NUCLEOTIDE SEQUENCE [LARGE SCALE GENOMIC DNA]</scope>
    <source>
        <strain evidence="6">Vibrio tapetis CECT4600</strain>
    </source>
</reference>
<evidence type="ECO:0000256" key="1">
    <source>
        <dbReference type="ARBA" id="ARBA00009477"/>
    </source>
</evidence>
<keyword evidence="3" id="KW-0732">Signal</keyword>
<feature type="domain" description="Multidrug resistance protein MdtA-like C-terminal permuted SH3" evidence="4">
    <location>
        <begin position="315"/>
        <end position="358"/>
    </location>
</feature>
<dbReference type="Pfam" id="PF25973">
    <property type="entry name" value="BSH_CzcB"/>
    <property type="match status" value="1"/>
</dbReference>
<accession>A0A2N8ZJ22</accession>
<dbReference type="Gene3D" id="2.40.50.100">
    <property type="match status" value="1"/>
</dbReference>
<dbReference type="GO" id="GO:0015562">
    <property type="term" value="F:efflux transmembrane transporter activity"/>
    <property type="evidence" value="ECO:0007669"/>
    <property type="project" value="TreeGrafter"/>
</dbReference>
<evidence type="ECO:0000259" key="5">
    <source>
        <dbReference type="Pfam" id="PF25973"/>
    </source>
</evidence>
<evidence type="ECO:0000313" key="7">
    <source>
        <dbReference type="Proteomes" id="UP000235828"/>
    </source>
</evidence>
<proteinExistence type="inferred from homology"/>
<dbReference type="PANTHER" id="PTHR30469">
    <property type="entry name" value="MULTIDRUG RESISTANCE PROTEIN MDTA"/>
    <property type="match status" value="1"/>
</dbReference>
<keyword evidence="7" id="KW-1185">Reference proteome</keyword>
<dbReference type="GO" id="GO:1990281">
    <property type="term" value="C:efflux pump complex"/>
    <property type="evidence" value="ECO:0007669"/>
    <property type="project" value="TreeGrafter"/>
</dbReference>
<dbReference type="SUPFAM" id="SSF111369">
    <property type="entry name" value="HlyD-like secretion proteins"/>
    <property type="match status" value="1"/>
</dbReference>
<dbReference type="Proteomes" id="UP000235828">
    <property type="component" value="Chromosome B"/>
</dbReference>
<feature type="domain" description="CzcB-like barrel-sandwich hybrid" evidence="5">
    <location>
        <begin position="71"/>
        <end position="212"/>
    </location>
</feature>
<dbReference type="Gene3D" id="1.10.287.470">
    <property type="entry name" value="Helix hairpin bin"/>
    <property type="match status" value="1"/>
</dbReference>
<dbReference type="NCBIfam" id="TIGR01730">
    <property type="entry name" value="RND_mfp"/>
    <property type="match status" value="1"/>
</dbReference>
<organism evidence="6 7">
    <name type="scientific">Vibrio tapetis subsp. tapetis</name>
    <dbReference type="NCBI Taxonomy" id="1671868"/>
    <lineage>
        <taxon>Bacteria</taxon>
        <taxon>Pseudomonadati</taxon>
        <taxon>Pseudomonadota</taxon>
        <taxon>Gammaproteobacteria</taxon>
        <taxon>Vibrionales</taxon>
        <taxon>Vibrionaceae</taxon>
        <taxon>Vibrio</taxon>
    </lineage>
</organism>
<feature type="coiled-coil region" evidence="2">
    <location>
        <begin position="104"/>
        <end position="177"/>
    </location>
</feature>
<dbReference type="PANTHER" id="PTHR30469:SF12">
    <property type="entry name" value="MULTIDRUG RESISTANCE PROTEIN MDTA"/>
    <property type="match status" value="1"/>
</dbReference>
<dbReference type="Pfam" id="PF25967">
    <property type="entry name" value="RND-MFP_C"/>
    <property type="match status" value="1"/>
</dbReference>
<dbReference type="Gene3D" id="2.40.420.20">
    <property type="match status" value="1"/>
</dbReference>
<gene>
    <name evidence="6" type="ORF">VTAP4600_B0289</name>
</gene>
<feature type="signal peptide" evidence="3">
    <location>
        <begin position="1"/>
        <end position="28"/>
    </location>
</feature>
<sequence>MFKKIIKWLLPILIVLASYAGYTAIQHAAPEDDTPPPIATAPTVTTQSILPTDHQVIISSFGELAPLEATQLSAQVSGEVTSWHPNFVAGGVVKRGEVLFTLEQDNYQAAVLQAEAQLAKAQASLIEEKAKAEVAKRQAKKLSDKQVTDLYLRKPQVLSAKAEVKSAQAGLKRARRDLDNCKVIAPYDALVVERKIGVGQYVPAGTQVATINNIEAGEVILPIAGFDSAFLPDVLEGTAANIVSNGVVTIERKGEIARDLGIVDSSTRMINLVVRIQDPYGVASNKPALKFGSYVQVHFAGKKLKHIYRLPQEMVNNRIVWVVGPDNKMLARTVNVLREENQLFLIDQGLNEGDQLVTTVPEYPQVGMDVIVANAEQDKE</sequence>
<name>A0A2N8ZJ22_9VIBR</name>
<evidence type="ECO:0000256" key="2">
    <source>
        <dbReference type="SAM" id="Coils"/>
    </source>
</evidence>
<dbReference type="InterPro" id="IPR006143">
    <property type="entry name" value="RND_pump_MFP"/>
</dbReference>